<sequence>MVRLGIYDYANNGADNKDTKHHFAFDFYTKARVISPYSLDAIGESVKAEGNGDNSKDVAIDVKDGESVDTGNGVDGEPEDLGQVWRNFLSETSLHGCKNIKERQIIKR</sequence>
<evidence type="ECO:0000313" key="2">
    <source>
        <dbReference type="Proteomes" id="UP000762676"/>
    </source>
</evidence>
<gene>
    <name evidence="1" type="ORF">ElyMa_003288800</name>
</gene>
<name>A0AAV4JC74_9GAST</name>
<dbReference type="Proteomes" id="UP000762676">
    <property type="component" value="Unassembled WGS sequence"/>
</dbReference>
<organism evidence="1 2">
    <name type="scientific">Elysia marginata</name>
    <dbReference type="NCBI Taxonomy" id="1093978"/>
    <lineage>
        <taxon>Eukaryota</taxon>
        <taxon>Metazoa</taxon>
        <taxon>Spiralia</taxon>
        <taxon>Lophotrochozoa</taxon>
        <taxon>Mollusca</taxon>
        <taxon>Gastropoda</taxon>
        <taxon>Heterobranchia</taxon>
        <taxon>Euthyneura</taxon>
        <taxon>Panpulmonata</taxon>
        <taxon>Sacoglossa</taxon>
        <taxon>Placobranchoidea</taxon>
        <taxon>Plakobranchidae</taxon>
        <taxon>Elysia</taxon>
    </lineage>
</organism>
<reference evidence="1 2" key="1">
    <citation type="journal article" date="2021" name="Elife">
        <title>Chloroplast acquisition without the gene transfer in kleptoplastic sea slugs, Plakobranchus ocellatus.</title>
        <authorList>
            <person name="Maeda T."/>
            <person name="Takahashi S."/>
            <person name="Yoshida T."/>
            <person name="Shimamura S."/>
            <person name="Takaki Y."/>
            <person name="Nagai Y."/>
            <person name="Toyoda A."/>
            <person name="Suzuki Y."/>
            <person name="Arimoto A."/>
            <person name="Ishii H."/>
            <person name="Satoh N."/>
            <person name="Nishiyama T."/>
            <person name="Hasebe M."/>
            <person name="Maruyama T."/>
            <person name="Minagawa J."/>
            <person name="Obokata J."/>
            <person name="Shigenobu S."/>
        </authorList>
    </citation>
    <scope>NUCLEOTIDE SEQUENCE [LARGE SCALE GENOMIC DNA]</scope>
</reference>
<evidence type="ECO:0000313" key="1">
    <source>
        <dbReference type="EMBL" id="GFS19415.1"/>
    </source>
</evidence>
<protein>
    <submittedName>
        <fullName evidence="1">Uncharacterized protein</fullName>
    </submittedName>
</protein>
<comment type="caution">
    <text evidence="1">The sequence shown here is derived from an EMBL/GenBank/DDBJ whole genome shotgun (WGS) entry which is preliminary data.</text>
</comment>
<dbReference type="AlphaFoldDB" id="A0AAV4JC74"/>
<proteinExistence type="predicted"/>
<dbReference type="EMBL" id="BMAT01006759">
    <property type="protein sequence ID" value="GFS19415.1"/>
    <property type="molecule type" value="Genomic_DNA"/>
</dbReference>
<accession>A0AAV4JC74</accession>
<keyword evidence="2" id="KW-1185">Reference proteome</keyword>